<dbReference type="RefSeq" id="XP_072834112.1">
    <property type="nucleotide sequence ID" value="XM_072978011.1"/>
</dbReference>
<dbReference type="PANTHER" id="PTHR39313">
    <property type="entry name" value="IM:7138239"/>
    <property type="match status" value="1"/>
</dbReference>
<reference evidence="2" key="1">
    <citation type="submission" date="2025-08" db="UniProtKB">
        <authorList>
            <consortium name="RefSeq"/>
        </authorList>
    </citation>
    <scope>IDENTIFICATION</scope>
</reference>
<dbReference type="GeneID" id="110072654"/>
<evidence type="ECO:0000313" key="1">
    <source>
        <dbReference type="Proteomes" id="UP001652642"/>
    </source>
</evidence>
<gene>
    <name evidence="2" type="primary">LOC110072654</name>
</gene>
<accession>A0ABM5ELS9</accession>
<evidence type="ECO:0000313" key="2">
    <source>
        <dbReference type="RefSeq" id="XP_072834112.1"/>
    </source>
</evidence>
<sequence>MGNGGSVLALCKKRGIYTGRAVRMISELTLWPVVPGARAASLPPEWRNLSVERGCCKREAHYVYVGHDLSGSPLSIDVGLCRAHCRGPRRRNLHLSDFPGLSKPSSMLDFLRAKKEGFLRRPEGTDWDAFPEGSCPAGSRCEASRLRVEEISLLEGVRQVEVTEGCHCAPQPHKCIRAPAPKTFFPDSPQERTVDVGRCSGPMGTRDGLLCVPTHFDTVLLKGPNGHQAIQTLERCGQRAACYRVPHIRSYLEVVADGTAEKLHKRIKEIDVGRCLGRCPGLLLDNTCRQRDLPKPDNDLFQAEEGVSGHCTPRRYETHTFRSQGGQLRTVLSVQTCGCGI</sequence>
<dbReference type="PANTHER" id="PTHR39313:SF1">
    <property type="entry name" value="IM:7138239"/>
    <property type="match status" value="1"/>
</dbReference>
<keyword evidence="1" id="KW-1185">Reference proteome</keyword>
<protein>
    <submittedName>
        <fullName evidence="2">Uncharacterized protein</fullName>
    </submittedName>
</protein>
<name>A0ABM5ELS9_9SAUR</name>
<proteinExistence type="predicted"/>
<organism evidence="1 2">
    <name type="scientific">Pogona vitticeps</name>
    <name type="common">central bearded dragon</name>
    <dbReference type="NCBI Taxonomy" id="103695"/>
    <lineage>
        <taxon>Eukaryota</taxon>
        <taxon>Metazoa</taxon>
        <taxon>Chordata</taxon>
        <taxon>Craniata</taxon>
        <taxon>Vertebrata</taxon>
        <taxon>Euteleostomi</taxon>
        <taxon>Lepidosauria</taxon>
        <taxon>Squamata</taxon>
        <taxon>Bifurcata</taxon>
        <taxon>Unidentata</taxon>
        <taxon>Episquamata</taxon>
        <taxon>Toxicofera</taxon>
        <taxon>Iguania</taxon>
        <taxon>Acrodonta</taxon>
        <taxon>Agamidae</taxon>
        <taxon>Amphibolurinae</taxon>
        <taxon>Pogona</taxon>
    </lineage>
</organism>
<dbReference type="Proteomes" id="UP001652642">
    <property type="component" value="Chromosome 7"/>
</dbReference>